<dbReference type="GO" id="GO:0006955">
    <property type="term" value="P:immune response"/>
    <property type="evidence" value="ECO:0007669"/>
    <property type="project" value="InterPro"/>
</dbReference>
<dbReference type="PANTHER" id="PTHR46943">
    <property type="entry name" value="PENTRAXIN-RELATED PROTEIN PTX3"/>
    <property type="match status" value="1"/>
</dbReference>
<organism evidence="4 5">
    <name type="scientific">Glycomyces algeriensis</name>
    <dbReference type="NCBI Taxonomy" id="256037"/>
    <lineage>
        <taxon>Bacteria</taxon>
        <taxon>Bacillati</taxon>
        <taxon>Actinomycetota</taxon>
        <taxon>Actinomycetes</taxon>
        <taxon>Glycomycetales</taxon>
        <taxon>Glycomycetaceae</taxon>
        <taxon>Glycomyces</taxon>
    </lineage>
</organism>
<dbReference type="SUPFAM" id="SSF49899">
    <property type="entry name" value="Concanavalin A-like lectins/glucanases"/>
    <property type="match status" value="3"/>
</dbReference>
<evidence type="ECO:0000313" key="5">
    <source>
        <dbReference type="Proteomes" id="UP001144313"/>
    </source>
</evidence>
<proteinExistence type="predicted"/>
<dbReference type="Proteomes" id="UP001144313">
    <property type="component" value="Unassembled WGS sequence"/>
</dbReference>
<feature type="domain" description="LamG-like jellyroll fold" evidence="3">
    <location>
        <begin position="928"/>
        <end position="1077"/>
    </location>
</feature>
<feature type="domain" description="LamG-like jellyroll fold" evidence="3">
    <location>
        <begin position="1151"/>
        <end position="1289"/>
    </location>
</feature>
<dbReference type="EMBL" id="BSDT01000001">
    <property type="protein sequence ID" value="GLI42075.1"/>
    <property type="molecule type" value="Genomic_DNA"/>
</dbReference>
<keyword evidence="5" id="KW-1185">Reference proteome</keyword>
<dbReference type="InterPro" id="IPR013783">
    <property type="entry name" value="Ig-like_fold"/>
</dbReference>
<dbReference type="InterPro" id="IPR006558">
    <property type="entry name" value="LamG-like"/>
</dbReference>
<dbReference type="Gene3D" id="2.60.40.10">
    <property type="entry name" value="Immunoglobulins"/>
    <property type="match status" value="1"/>
</dbReference>
<dbReference type="InterPro" id="IPR042837">
    <property type="entry name" value="PTX3"/>
</dbReference>
<dbReference type="PANTHER" id="PTHR46943:SF1">
    <property type="entry name" value="PENTRAXIN-RELATED PROTEIN PTX3"/>
    <property type="match status" value="1"/>
</dbReference>
<comment type="caution">
    <text evidence="4">The sequence shown here is derived from an EMBL/GenBank/DDBJ whole genome shotgun (WGS) entry which is preliminary data.</text>
</comment>
<keyword evidence="1" id="KW-0732">Signal</keyword>
<accession>A0A9W6LGD3</accession>
<dbReference type="Pfam" id="PF13385">
    <property type="entry name" value="Laminin_G_3"/>
    <property type="match status" value="3"/>
</dbReference>
<keyword evidence="2" id="KW-1015">Disulfide bond</keyword>
<gene>
    <name evidence="4" type="ORF">GALLR39Z86_19250</name>
</gene>
<dbReference type="InterPro" id="IPR013320">
    <property type="entry name" value="ConA-like_dom_sf"/>
</dbReference>
<reference evidence="4" key="1">
    <citation type="submission" date="2022-12" db="EMBL/GenBank/DDBJ databases">
        <title>Reference genome sequencing for broad-spectrum identification of bacterial and archaeal isolates by mass spectrometry.</title>
        <authorList>
            <person name="Sekiguchi Y."/>
            <person name="Tourlousse D.M."/>
        </authorList>
    </citation>
    <scope>NUCLEOTIDE SEQUENCE</scope>
    <source>
        <strain evidence="4">LLR39Z86</strain>
    </source>
</reference>
<name>A0A9W6LGD3_9ACTN</name>
<evidence type="ECO:0000313" key="4">
    <source>
        <dbReference type="EMBL" id="GLI42075.1"/>
    </source>
</evidence>
<protein>
    <recommendedName>
        <fullName evidence="3">LamG-like jellyroll fold domain-containing protein</fullName>
    </recommendedName>
</protein>
<dbReference type="GO" id="GO:0005975">
    <property type="term" value="P:carbohydrate metabolic process"/>
    <property type="evidence" value="ECO:0007669"/>
    <property type="project" value="UniProtKB-ARBA"/>
</dbReference>
<dbReference type="Gene3D" id="2.60.120.200">
    <property type="match status" value="3"/>
</dbReference>
<sequence length="1300" mass="138273">MTDQRNEFGTVVALPSGELKAEIGVEPIQALDDSGVWAPIDTTLEITGDGSVRPVNITEDVAFSGGGTSPLAAVGYGAEGSFSLSWPGELPAPVLDGPQAVYTEVMTGVDLVVEATAQGFRYDLVVADAEAAQNPDLEAIIFPVEATGVELTAPETGAVEVTVAGQAEMASGEALMWEAPADHDGTETVPELTAITDTPSDPDQEVAAVEVALEFEDLVLRPDLELLRGEGTRYPVVIDPQWNGGIQDNIWGLVNTKYPDDVFYRGKNASGNDFMSNTGTYGNAGAGQTCDSWTQLDCHGSTYDMRSIFRMDTDTVTQNAYRIPHAAYFKIVQRHSASCSNGAARIWRTGSYNSNDTWDSQPAWYESVTISSANNGANCDGWAWTSFDVTSMVKMAHDAGWANLHLGLRAPDESPSPDLLQWNRFDADTAVLEIFYDIRPYTVKLPQTNGIGCTSTASSAPWITDRTPTLSAQYGSQDSKIKYHVRVRNSTTDAILHEYTSAPVTADTRHPYTVPGANQLGDGLYHWHARSISTTNNAIASDWTTACRIKVDGTKPSPPTVTPGTDAPYAVRDTVTFTLSSTDPTVNSISSGVVRFEYSWGTSTLNEDLTSTGTATLTRANLTAGRHVLYVRSMDAAGNPSSTTTYTFFAGTDIPATPMATWRFEGDTADDTGEGHHLTQLAGDTVTYTTDRDGRPASALALDGSTCLHTGDGVIFTSGAYSLAAWVRLDEVDNTTERPLAQIGDTGAGFQMWYSAGDNRWYFSVLDANQNWYSIGAAPTAALGEWEHIAATYDPDAALIRLYLGGNLVGERAVSFTPWNADSDFGVGCKPDAAASTAVNGAIDQVGVWQGLLSQSQIQAAMIDLPGATIQADWTFKDDGTDDSVYGRHLNTDNVVVGTDPFNRPSGELELDNFTCLEYPGPIVATDRSVTIASWVKFNRSGESDTIVALAGANNSALLLRKLTSDQIQFRITSSDALEDGSATAPVVWSRTTPVETPLAADKWYHVTGVYDSAAGTMSLYLNGELSSTRTVPQGLWKAEGPTLVGCSGRTSDNYRTAHLDGSLHGVSLWRGAVDATQIAGMMGNPPADGVAWWDLDSNGDEWTDNGHGLTLVDNYSWVRGEDGTRGGALAIALDGGGYAHTAGPVVETDESFTIAAWVNLDSLAADQVAVSIAGASRGVIDLKYSHASGSWEFAAPPDGTYGWRVAEGAPTPVAGVWTRLVGVYDLRAGELRLYVDGVLAGTATGVVMPASAGPVVIGAELNADGTIRDGLVGAVDRVQIWLGALPSETIAATHPTTEV</sequence>
<feature type="domain" description="LamG-like jellyroll fold" evidence="3">
    <location>
        <begin position="719"/>
        <end position="856"/>
    </location>
</feature>
<evidence type="ECO:0000256" key="1">
    <source>
        <dbReference type="ARBA" id="ARBA00022729"/>
    </source>
</evidence>
<evidence type="ECO:0000256" key="2">
    <source>
        <dbReference type="ARBA" id="ARBA00023157"/>
    </source>
</evidence>
<dbReference type="SMART" id="SM00560">
    <property type="entry name" value="LamGL"/>
    <property type="match status" value="3"/>
</dbReference>
<evidence type="ECO:0000259" key="3">
    <source>
        <dbReference type="SMART" id="SM00560"/>
    </source>
</evidence>